<dbReference type="EC" id="3.-.-.-" evidence="6"/>
<keyword evidence="3 6" id="KW-0378">Hydrolase</keyword>
<gene>
    <name evidence="6" type="ORF">CENDO_06305</name>
</gene>
<dbReference type="PANTHER" id="PTHR46233:SF3">
    <property type="entry name" value="HYDROXYACYLGLUTATHIONE HYDROLASE GLOC"/>
    <property type="match status" value="1"/>
</dbReference>
<evidence type="ECO:0000256" key="1">
    <source>
        <dbReference type="ARBA" id="ARBA00001947"/>
    </source>
</evidence>
<reference evidence="6 7" key="1">
    <citation type="submission" date="2019-04" db="EMBL/GenBank/DDBJ databases">
        <title>Corynebacterium endometrii sp. nov., isolated from the uterus of a cow with endometritis.</title>
        <authorList>
            <person name="Ballas P."/>
            <person name="Ruckert C."/>
            <person name="Wagener K."/>
            <person name="Drillich M."/>
            <person name="Kaempfer P."/>
            <person name="Busse H.-J."/>
            <person name="Ehling-Schulz M."/>
        </authorList>
    </citation>
    <scope>NUCLEOTIDE SEQUENCE [LARGE SCALE GENOMIC DNA]</scope>
    <source>
        <strain evidence="6 7">LMM-1653</strain>
    </source>
</reference>
<accession>A0A4P7QGG0</accession>
<dbReference type="Gene3D" id="3.60.15.10">
    <property type="entry name" value="Ribonuclease Z/Hydroxyacylglutathione hydrolase-like"/>
    <property type="match status" value="1"/>
</dbReference>
<dbReference type="CDD" id="cd06262">
    <property type="entry name" value="metallo-hydrolase-like_MBL-fold"/>
    <property type="match status" value="1"/>
</dbReference>
<dbReference type="Proteomes" id="UP000296352">
    <property type="component" value="Chromosome"/>
</dbReference>
<evidence type="ECO:0000313" key="7">
    <source>
        <dbReference type="Proteomes" id="UP000296352"/>
    </source>
</evidence>
<dbReference type="SMART" id="SM00849">
    <property type="entry name" value="Lactamase_B"/>
    <property type="match status" value="1"/>
</dbReference>
<dbReference type="PANTHER" id="PTHR46233">
    <property type="entry name" value="HYDROXYACYLGLUTATHIONE HYDROLASE GLOC"/>
    <property type="match status" value="1"/>
</dbReference>
<dbReference type="SUPFAM" id="SSF56281">
    <property type="entry name" value="Metallo-hydrolase/oxidoreductase"/>
    <property type="match status" value="1"/>
</dbReference>
<dbReference type="KEGG" id="cee:CENDO_06305"/>
<protein>
    <submittedName>
        <fullName evidence="6">Putative metallo-hydrolase</fullName>
        <ecNumber evidence="6">3.-.-.-</ecNumber>
    </submittedName>
</protein>
<name>A0A4P7QGG0_9CORY</name>
<dbReference type="EMBL" id="CP039247">
    <property type="protein sequence ID" value="QCB28540.1"/>
    <property type="molecule type" value="Genomic_DNA"/>
</dbReference>
<sequence length="215" mass="23570">MEIMGFAAGPYKTNTFVVANEGHCFVVDPGMHAMGRVLELVEEKRLTIDAIVLTHGHLDHTREAGDLARLKSLPVYIHRNDEFMLEDGAGVSPESQLLFNAKDMVAIDDVRYLEDGGTFESCGLSFEVRHAPGHSPGSVLLVTEEFALVGDVIFRGSIGRTDLEHSDDAAMKRTLAGPVWAMDDALTLLPGHGPTTTMRVERATNPFLRTIREVI</sequence>
<feature type="domain" description="Metallo-beta-lactamase" evidence="5">
    <location>
        <begin position="12"/>
        <end position="192"/>
    </location>
</feature>
<evidence type="ECO:0000259" key="5">
    <source>
        <dbReference type="SMART" id="SM00849"/>
    </source>
</evidence>
<dbReference type="AlphaFoldDB" id="A0A4P7QGG0"/>
<keyword evidence="4" id="KW-0862">Zinc</keyword>
<dbReference type="Pfam" id="PF00753">
    <property type="entry name" value="Lactamase_B"/>
    <property type="match status" value="1"/>
</dbReference>
<keyword evidence="7" id="KW-1185">Reference proteome</keyword>
<dbReference type="GO" id="GO:0016787">
    <property type="term" value="F:hydrolase activity"/>
    <property type="evidence" value="ECO:0007669"/>
    <property type="project" value="UniProtKB-KW"/>
</dbReference>
<dbReference type="GO" id="GO:0046872">
    <property type="term" value="F:metal ion binding"/>
    <property type="evidence" value="ECO:0007669"/>
    <property type="project" value="UniProtKB-KW"/>
</dbReference>
<dbReference type="RefSeq" id="WP_136141268.1">
    <property type="nucleotide sequence ID" value="NZ_CP039247.1"/>
</dbReference>
<comment type="cofactor">
    <cofactor evidence="1">
        <name>Zn(2+)</name>
        <dbReference type="ChEBI" id="CHEBI:29105"/>
    </cofactor>
</comment>
<dbReference type="InterPro" id="IPR001279">
    <property type="entry name" value="Metallo-B-lactamas"/>
</dbReference>
<evidence type="ECO:0000256" key="3">
    <source>
        <dbReference type="ARBA" id="ARBA00022801"/>
    </source>
</evidence>
<evidence type="ECO:0000313" key="6">
    <source>
        <dbReference type="EMBL" id="QCB28540.1"/>
    </source>
</evidence>
<organism evidence="6 7">
    <name type="scientific">Corynebacterium endometrii</name>
    <dbReference type="NCBI Taxonomy" id="2488819"/>
    <lineage>
        <taxon>Bacteria</taxon>
        <taxon>Bacillati</taxon>
        <taxon>Actinomycetota</taxon>
        <taxon>Actinomycetes</taxon>
        <taxon>Mycobacteriales</taxon>
        <taxon>Corynebacteriaceae</taxon>
        <taxon>Corynebacterium</taxon>
    </lineage>
</organism>
<dbReference type="InterPro" id="IPR051453">
    <property type="entry name" value="MBL_Glyoxalase_II"/>
</dbReference>
<proteinExistence type="predicted"/>
<dbReference type="InterPro" id="IPR036866">
    <property type="entry name" value="RibonucZ/Hydroxyglut_hydro"/>
</dbReference>
<evidence type="ECO:0000256" key="2">
    <source>
        <dbReference type="ARBA" id="ARBA00022723"/>
    </source>
</evidence>
<evidence type="ECO:0000256" key="4">
    <source>
        <dbReference type="ARBA" id="ARBA00022833"/>
    </source>
</evidence>
<keyword evidence="2" id="KW-0479">Metal-binding</keyword>
<dbReference type="OrthoDB" id="9802991at2"/>